<evidence type="ECO:0000256" key="1">
    <source>
        <dbReference type="ARBA" id="ARBA00004477"/>
    </source>
</evidence>
<feature type="domain" description="CAAX prenyl protease 1 N-terminal" evidence="16">
    <location>
        <begin position="25"/>
        <end position="201"/>
    </location>
</feature>
<evidence type="ECO:0000256" key="11">
    <source>
        <dbReference type="PIRSR" id="PIRSR627057-1"/>
    </source>
</evidence>
<feature type="active site" evidence="11">
    <location>
        <position position="275"/>
    </location>
</feature>
<keyword evidence="18" id="KW-1185">Reference proteome</keyword>
<gene>
    <name evidence="17" type="ORF">FGF68_03255</name>
</gene>
<comment type="similarity">
    <text evidence="13">Belongs to the peptidase M48 family.</text>
</comment>
<comment type="caution">
    <text evidence="17">The sequence shown here is derived from an EMBL/GenBank/DDBJ whole genome shotgun (WGS) entry which is preliminary data.</text>
</comment>
<comment type="cofactor">
    <cofactor evidence="12 13">
        <name>Zn(2+)</name>
        <dbReference type="ChEBI" id="CHEBI:29105"/>
    </cofactor>
    <text evidence="12 13">Binds 1 zinc ion per subunit.</text>
</comment>
<dbReference type="FunFam" id="3.30.2010.10:FF:000002">
    <property type="entry name" value="CAAX prenyl protease"/>
    <property type="match status" value="1"/>
</dbReference>
<evidence type="ECO:0000256" key="8">
    <source>
        <dbReference type="ARBA" id="ARBA00022989"/>
    </source>
</evidence>
<dbReference type="RefSeq" id="WP_068866575.1">
    <property type="nucleotide sequence ID" value="NZ_VDCI01000002.1"/>
</dbReference>
<keyword evidence="6" id="KW-0256">Endoplasmic reticulum</keyword>
<sequence length="412" mass="46687">MNVYGSIVLGTLMLSFLLQVVADLLNLRSSRQGLPDEFRGVYDEDAYSKAQRYLKSSTSLSLSEASLGILVLFFFWFSGGFQLLDAMVREMVHGEVLRGVIYIGALGIARSILDLPFGIYRTFVLEERFGFNKTTPSTYALDLFKAVVLSVLLGGPILWGVLSFFTYGGELAWVWAWGVFTLFGLLLQYVAPTMIMPLFNRFTPLEEGSLKTAILEYARSVDFPLQGIYVIDGSRRSAKANAFFTGFGRNKRIALFDTLIDNHTEEELVAVLAHEIGHYKNKHILQSMLLNMITMGFLFYLLSVFLNNRELFDAFYLEELSVYASLVLFSLLYTPVEFLLSIFLQMLSRRNEFQADHYAVTTYSGGRALLDALKKLSRSNLSNLTPHPLYVMLNYSHPPLLERITRIRTSLS</sequence>
<accession>A0A5C4S1B9</accession>
<dbReference type="GO" id="GO:0004222">
    <property type="term" value="F:metalloendopeptidase activity"/>
    <property type="evidence" value="ECO:0007669"/>
    <property type="project" value="InterPro"/>
</dbReference>
<feature type="active site" description="Proton donor" evidence="11">
    <location>
        <position position="356"/>
    </location>
</feature>
<proteinExistence type="inferred from homology"/>
<feature type="binding site" evidence="12">
    <location>
        <position position="352"/>
    </location>
    <ligand>
        <name>Zn(2+)</name>
        <dbReference type="ChEBI" id="CHEBI:29105"/>
        <note>catalytic</note>
    </ligand>
</feature>
<feature type="transmembrane region" description="Helical" evidence="14">
    <location>
        <begin position="143"/>
        <end position="165"/>
    </location>
</feature>
<feature type="binding site" evidence="12">
    <location>
        <position position="274"/>
    </location>
    <ligand>
        <name>Zn(2+)</name>
        <dbReference type="ChEBI" id="CHEBI:29105"/>
        <note>catalytic</note>
    </ligand>
</feature>
<name>A0A5C4S1B9_PROVB</name>
<dbReference type="InterPro" id="IPR001915">
    <property type="entry name" value="Peptidase_M48"/>
</dbReference>
<reference evidence="17 18" key="1">
    <citation type="submission" date="2019-05" db="EMBL/GenBank/DDBJ databases">
        <title>Draft Whole-Genome sequence of the green sulfur bacterium Prosthecochloris vibrioformis DSM 260.</title>
        <authorList>
            <person name="Meyer T.E."/>
            <person name="Kyndt J.A."/>
        </authorList>
    </citation>
    <scope>NUCLEOTIDE SEQUENCE [LARGE SCALE GENOMIC DNA]</scope>
    <source>
        <strain evidence="17 18">DSM 260</strain>
    </source>
</reference>
<keyword evidence="2 13" id="KW-0645">Protease</keyword>
<evidence type="ECO:0000256" key="7">
    <source>
        <dbReference type="ARBA" id="ARBA00022833"/>
    </source>
</evidence>
<feature type="transmembrane region" description="Helical" evidence="14">
    <location>
        <begin position="320"/>
        <end position="344"/>
    </location>
</feature>
<dbReference type="Gene3D" id="3.30.2010.10">
    <property type="entry name" value="Metalloproteases ('zincins'), catalytic domain"/>
    <property type="match status" value="1"/>
</dbReference>
<keyword evidence="4 12" id="KW-0479">Metal-binding</keyword>
<dbReference type="GO" id="GO:0071586">
    <property type="term" value="P:CAAX-box protein processing"/>
    <property type="evidence" value="ECO:0007669"/>
    <property type="project" value="InterPro"/>
</dbReference>
<evidence type="ECO:0000256" key="3">
    <source>
        <dbReference type="ARBA" id="ARBA00022692"/>
    </source>
</evidence>
<dbReference type="AlphaFoldDB" id="A0A5C4S1B9"/>
<keyword evidence="8 14" id="KW-1133">Transmembrane helix</keyword>
<dbReference type="CDD" id="cd07343">
    <property type="entry name" value="M48A_Zmpste24p_like"/>
    <property type="match status" value="1"/>
</dbReference>
<feature type="transmembrane region" description="Helical" evidence="14">
    <location>
        <begin position="99"/>
        <end position="123"/>
    </location>
</feature>
<evidence type="ECO:0000259" key="16">
    <source>
        <dbReference type="Pfam" id="PF16491"/>
    </source>
</evidence>
<organism evidence="17 18">
    <name type="scientific">Prosthecochloris vibrioformis</name>
    <name type="common">Chlorobium vibrioforme</name>
    <dbReference type="NCBI Taxonomy" id="1098"/>
    <lineage>
        <taxon>Bacteria</taxon>
        <taxon>Pseudomonadati</taxon>
        <taxon>Chlorobiota</taxon>
        <taxon>Chlorobiia</taxon>
        <taxon>Chlorobiales</taxon>
        <taxon>Chlorobiaceae</taxon>
        <taxon>Prosthecochloris</taxon>
    </lineage>
</organism>
<evidence type="ECO:0000256" key="9">
    <source>
        <dbReference type="ARBA" id="ARBA00023049"/>
    </source>
</evidence>
<protein>
    <submittedName>
        <fullName evidence="17">M48 family metallopeptidase</fullName>
    </submittedName>
</protein>
<keyword evidence="7 12" id="KW-0862">Zinc</keyword>
<feature type="transmembrane region" description="Helical" evidence="14">
    <location>
        <begin position="6"/>
        <end position="25"/>
    </location>
</feature>
<evidence type="ECO:0000256" key="4">
    <source>
        <dbReference type="ARBA" id="ARBA00022723"/>
    </source>
</evidence>
<evidence type="ECO:0000256" key="12">
    <source>
        <dbReference type="PIRSR" id="PIRSR627057-2"/>
    </source>
</evidence>
<comment type="subcellular location">
    <subcellularLocation>
        <location evidence="1">Endoplasmic reticulum membrane</location>
        <topology evidence="1">Multi-pass membrane protein</topology>
    </subcellularLocation>
</comment>
<evidence type="ECO:0000313" key="17">
    <source>
        <dbReference type="EMBL" id="TNJ37254.1"/>
    </source>
</evidence>
<evidence type="ECO:0000256" key="2">
    <source>
        <dbReference type="ARBA" id="ARBA00022670"/>
    </source>
</evidence>
<keyword evidence="5 13" id="KW-0378">Hydrolase</keyword>
<feature type="transmembrane region" description="Helical" evidence="14">
    <location>
        <begin position="171"/>
        <end position="191"/>
    </location>
</feature>
<keyword evidence="9 13" id="KW-0482">Metalloprotease</keyword>
<keyword evidence="10 14" id="KW-0472">Membrane</keyword>
<evidence type="ECO:0000256" key="5">
    <source>
        <dbReference type="ARBA" id="ARBA00022801"/>
    </source>
</evidence>
<evidence type="ECO:0000256" key="6">
    <source>
        <dbReference type="ARBA" id="ARBA00022824"/>
    </source>
</evidence>
<dbReference type="Pfam" id="PF16491">
    <property type="entry name" value="Peptidase_M48_N"/>
    <property type="match status" value="1"/>
</dbReference>
<keyword evidence="3 14" id="KW-0812">Transmembrane</keyword>
<dbReference type="InterPro" id="IPR027057">
    <property type="entry name" value="CAXX_Prtase_1"/>
</dbReference>
<evidence type="ECO:0000313" key="18">
    <source>
        <dbReference type="Proteomes" id="UP000309544"/>
    </source>
</evidence>
<feature type="transmembrane region" description="Helical" evidence="14">
    <location>
        <begin position="59"/>
        <end position="79"/>
    </location>
</feature>
<feature type="domain" description="Peptidase M48" evidence="15">
    <location>
        <begin position="204"/>
        <end position="409"/>
    </location>
</feature>
<evidence type="ECO:0000256" key="13">
    <source>
        <dbReference type="RuleBase" id="RU003983"/>
    </source>
</evidence>
<feature type="transmembrane region" description="Helical" evidence="14">
    <location>
        <begin position="288"/>
        <end position="308"/>
    </location>
</feature>
<dbReference type="Pfam" id="PF01435">
    <property type="entry name" value="Peptidase_M48"/>
    <property type="match status" value="1"/>
</dbReference>
<evidence type="ECO:0000256" key="14">
    <source>
        <dbReference type="SAM" id="Phobius"/>
    </source>
</evidence>
<dbReference type="InterPro" id="IPR032456">
    <property type="entry name" value="Peptidase_M48_N"/>
</dbReference>
<evidence type="ECO:0000259" key="15">
    <source>
        <dbReference type="Pfam" id="PF01435"/>
    </source>
</evidence>
<feature type="binding site" evidence="12">
    <location>
        <position position="278"/>
    </location>
    <ligand>
        <name>Zn(2+)</name>
        <dbReference type="ChEBI" id="CHEBI:29105"/>
        <note>catalytic</note>
    </ligand>
</feature>
<dbReference type="GO" id="GO:0046872">
    <property type="term" value="F:metal ion binding"/>
    <property type="evidence" value="ECO:0007669"/>
    <property type="project" value="UniProtKB-KW"/>
</dbReference>
<dbReference type="Proteomes" id="UP000309544">
    <property type="component" value="Unassembled WGS sequence"/>
</dbReference>
<evidence type="ECO:0000256" key="10">
    <source>
        <dbReference type="ARBA" id="ARBA00023136"/>
    </source>
</evidence>
<dbReference type="EMBL" id="VDCI01000002">
    <property type="protein sequence ID" value="TNJ37254.1"/>
    <property type="molecule type" value="Genomic_DNA"/>
</dbReference>
<dbReference type="PANTHER" id="PTHR10120">
    <property type="entry name" value="CAAX PRENYL PROTEASE 1"/>
    <property type="match status" value="1"/>
</dbReference>